<dbReference type="InterPro" id="IPR001173">
    <property type="entry name" value="Glyco_trans_2-like"/>
</dbReference>
<organism evidence="4 5">
    <name type="scientific">Aeoliella straminimaris</name>
    <dbReference type="NCBI Taxonomy" id="2954799"/>
    <lineage>
        <taxon>Bacteria</taxon>
        <taxon>Pseudomonadati</taxon>
        <taxon>Planctomycetota</taxon>
        <taxon>Planctomycetia</taxon>
        <taxon>Pirellulales</taxon>
        <taxon>Lacipirellulaceae</taxon>
        <taxon>Aeoliella</taxon>
    </lineage>
</organism>
<reference evidence="4" key="1">
    <citation type="submission" date="2022-06" db="EMBL/GenBank/DDBJ databases">
        <title>Aeoliella straminimaris, a novel planctomycete from sediments.</title>
        <authorList>
            <person name="Vitorino I.R."/>
            <person name="Lage O.M."/>
        </authorList>
    </citation>
    <scope>NUCLEOTIDE SEQUENCE</scope>
    <source>
        <strain evidence="4">ICT_H6.2</strain>
    </source>
</reference>
<dbReference type="Gene3D" id="3.90.550.10">
    <property type="entry name" value="Spore Coat Polysaccharide Biosynthesis Protein SpsA, Chain A"/>
    <property type="match status" value="1"/>
</dbReference>
<dbReference type="SUPFAM" id="SSF51445">
    <property type="entry name" value="(Trans)glycosidases"/>
    <property type="match status" value="1"/>
</dbReference>
<dbReference type="PANTHER" id="PTHR43685:SF3">
    <property type="entry name" value="SLR2126 PROTEIN"/>
    <property type="match status" value="1"/>
</dbReference>
<dbReference type="AlphaFoldDB" id="A0A9X2FHC6"/>
<keyword evidence="1" id="KW-0472">Membrane</keyword>
<dbReference type="EC" id="2.4.-.-" evidence="4"/>
<sequence length="872" mass="97450">MSTLLGTDQRIRCAGKYFTLDDQRWAVQGFSYGPFPPRSDGQFLPELNDLRRDLQHIASLNGNCIRVYHPPSRELLDEALRYGIRVFVDVPWEKHRCFFEDWEGRRNALEVAGNLARDLGNHPGLFAISVGNEIPADIIRFQSRHKVAQFVTQLLDTVKQEAPDCLTTYVSYPTTEFFQVSECDFVTLNVYLDDEAKLGAYIDRLQHIAGNRPLLLGEYGSDCLRGGEQQQAERLEAMVRQCDNHGVSGAFVFAYTDEWFTGGKLIDDWQFGVTRADRSEKPAAHVLRQKWSGQEEIDPELPGVSVVVCSYNGGTTLEECLHSLMALEYPDYEVILVDDGSTDNSRAIAEQFPQINYYYQANKGLSVARNVGAEIATKDVVAYTDSDCVVTSDWLRKLMTAMRAQNVQAIGGPNITPPSDGWVAKCVAASPGNPSHVMLNDQLAEHVPGCNMAFQRAALLNMGGFDPQFRQAGDDVDICWRFLDSGMQIGYASGAMVWHKRRSTVKAYGKQQSGYGRSEALVIFKHPQRCDLLGQAIWKGIIYGDGAVGLPLASDLIYHGQFGNGLFQLVYRHNRYAPWSIAMSLAWHLVALYVLLLALLFPPLALVAIAMELATVVLCVRSAISAPLGKSAPWWCRPLVAYLYWVQPILRGWHRTTHLLKIRKVPRHPVSFRAPQVENERTLCKVEKSSCYAHWDNRSGRGRTEMLHALVNLAKRGGWKGDFENAWADWDVKLLGDLWHHITVRTATEELGWPRRFTRARCDLRKTQLSQVIAVAIAIWLICAAISMQYWAMGAGLVAAATYWLATQRSRRMCLSAVASLVTAAGDVSGLSADDDFDTKASKADLEPVVESWVRLEASSHERSPAGKVVVS</sequence>
<dbReference type="InterPro" id="IPR029044">
    <property type="entry name" value="Nucleotide-diphossugar_trans"/>
</dbReference>
<evidence type="ECO:0000313" key="4">
    <source>
        <dbReference type="EMBL" id="MCO6044731.1"/>
    </source>
</evidence>
<dbReference type="Pfam" id="PF00535">
    <property type="entry name" value="Glycos_transf_2"/>
    <property type="match status" value="1"/>
</dbReference>
<dbReference type="Proteomes" id="UP001155241">
    <property type="component" value="Unassembled WGS sequence"/>
</dbReference>
<dbReference type="InterPro" id="IPR017853">
    <property type="entry name" value="GH"/>
</dbReference>
<keyword evidence="4" id="KW-0808">Transferase</keyword>
<protein>
    <submittedName>
        <fullName evidence="4">Glycosyltransferase</fullName>
        <ecNumber evidence="4">2.4.-.-</ecNumber>
    </submittedName>
</protein>
<evidence type="ECO:0000256" key="1">
    <source>
        <dbReference type="SAM" id="Phobius"/>
    </source>
</evidence>
<keyword evidence="1" id="KW-0812">Transmembrane</keyword>
<keyword evidence="1" id="KW-1133">Transmembrane helix</keyword>
<gene>
    <name evidence="4" type="ORF">NG895_12510</name>
</gene>
<keyword evidence="4" id="KW-0328">Glycosyltransferase</keyword>
<name>A0A9X2FHC6_9BACT</name>
<accession>A0A9X2FHC6</accession>
<feature type="transmembrane region" description="Helical" evidence="1">
    <location>
        <begin position="764"/>
        <end position="782"/>
    </location>
</feature>
<dbReference type="EMBL" id="JAMXLR010000038">
    <property type="protein sequence ID" value="MCO6044731.1"/>
    <property type="molecule type" value="Genomic_DNA"/>
</dbReference>
<keyword evidence="5" id="KW-1185">Reference proteome</keyword>
<feature type="domain" description="Glycosyltransferase 2-like" evidence="2">
    <location>
        <begin position="305"/>
        <end position="424"/>
    </location>
</feature>
<dbReference type="InterPro" id="IPR006103">
    <property type="entry name" value="Glyco_hydro_2_cat"/>
</dbReference>
<comment type="caution">
    <text evidence="4">The sequence shown here is derived from an EMBL/GenBank/DDBJ whole genome shotgun (WGS) entry which is preliminary data.</text>
</comment>
<dbReference type="GO" id="GO:0005975">
    <property type="term" value="P:carbohydrate metabolic process"/>
    <property type="evidence" value="ECO:0007669"/>
    <property type="project" value="InterPro"/>
</dbReference>
<dbReference type="PANTHER" id="PTHR43685">
    <property type="entry name" value="GLYCOSYLTRANSFERASE"/>
    <property type="match status" value="1"/>
</dbReference>
<dbReference type="GO" id="GO:0016757">
    <property type="term" value="F:glycosyltransferase activity"/>
    <property type="evidence" value="ECO:0007669"/>
    <property type="project" value="UniProtKB-KW"/>
</dbReference>
<feature type="transmembrane region" description="Helical" evidence="1">
    <location>
        <begin position="788"/>
        <end position="806"/>
    </location>
</feature>
<proteinExistence type="predicted"/>
<evidence type="ECO:0000259" key="2">
    <source>
        <dbReference type="Pfam" id="PF00535"/>
    </source>
</evidence>
<dbReference type="Gene3D" id="3.20.20.80">
    <property type="entry name" value="Glycosidases"/>
    <property type="match status" value="1"/>
</dbReference>
<dbReference type="RefSeq" id="WP_252852847.1">
    <property type="nucleotide sequence ID" value="NZ_JAMXLR010000038.1"/>
</dbReference>
<feature type="domain" description="Glycoside hydrolase family 2 catalytic" evidence="3">
    <location>
        <begin position="41"/>
        <end position="236"/>
    </location>
</feature>
<feature type="transmembrane region" description="Helical" evidence="1">
    <location>
        <begin position="576"/>
        <end position="598"/>
    </location>
</feature>
<dbReference type="InterPro" id="IPR050834">
    <property type="entry name" value="Glycosyltransf_2"/>
</dbReference>
<dbReference type="GO" id="GO:0004553">
    <property type="term" value="F:hydrolase activity, hydrolyzing O-glycosyl compounds"/>
    <property type="evidence" value="ECO:0007669"/>
    <property type="project" value="InterPro"/>
</dbReference>
<dbReference type="Pfam" id="PF02836">
    <property type="entry name" value="Glyco_hydro_2_C"/>
    <property type="match status" value="1"/>
</dbReference>
<evidence type="ECO:0000313" key="5">
    <source>
        <dbReference type="Proteomes" id="UP001155241"/>
    </source>
</evidence>
<evidence type="ECO:0000259" key="3">
    <source>
        <dbReference type="Pfam" id="PF02836"/>
    </source>
</evidence>
<dbReference type="SUPFAM" id="SSF53448">
    <property type="entry name" value="Nucleotide-diphospho-sugar transferases"/>
    <property type="match status" value="1"/>
</dbReference>